<dbReference type="SMART" id="SM01019">
    <property type="entry name" value="B3"/>
    <property type="match status" value="1"/>
</dbReference>
<dbReference type="InterPro" id="IPR015300">
    <property type="entry name" value="DNA-bd_pseudobarrel_sf"/>
</dbReference>
<dbReference type="InterPro" id="IPR003340">
    <property type="entry name" value="B3_DNA-bd"/>
</dbReference>
<keyword evidence="4" id="KW-0804">Transcription</keyword>
<evidence type="ECO:0000313" key="8">
    <source>
        <dbReference type="Proteomes" id="UP001418222"/>
    </source>
</evidence>
<dbReference type="PROSITE" id="PS50863">
    <property type="entry name" value="B3"/>
    <property type="match status" value="1"/>
</dbReference>
<dbReference type="PANTHER" id="PTHR31391:SF106">
    <property type="entry name" value="B3 DOMAIN-CONTAINING PROTEIN OS01G0723500"/>
    <property type="match status" value="1"/>
</dbReference>
<keyword evidence="8" id="KW-1185">Reference proteome</keyword>
<keyword evidence="3" id="KW-0238">DNA-binding</keyword>
<keyword evidence="2" id="KW-0805">Transcription regulation</keyword>
<name>A0AAP0GE72_9ASPA</name>
<accession>A0AAP0GE72</accession>
<comment type="subcellular location">
    <subcellularLocation>
        <location evidence="1">Nucleus</location>
    </subcellularLocation>
</comment>
<evidence type="ECO:0000256" key="4">
    <source>
        <dbReference type="ARBA" id="ARBA00023163"/>
    </source>
</evidence>
<dbReference type="SUPFAM" id="SSF101936">
    <property type="entry name" value="DNA-binding pseudobarrel domain"/>
    <property type="match status" value="2"/>
</dbReference>
<dbReference type="CDD" id="cd10017">
    <property type="entry name" value="B3_DNA"/>
    <property type="match status" value="1"/>
</dbReference>
<dbReference type="EMBL" id="JBBWWQ010000002">
    <property type="protein sequence ID" value="KAK8954503.1"/>
    <property type="molecule type" value="Genomic_DNA"/>
</dbReference>
<dbReference type="InterPro" id="IPR044837">
    <property type="entry name" value="REM16-like"/>
</dbReference>
<evidence type="ECO:0000256" key="5">
    <source>
        <dbReference type="ARBA" id="ARBA00023242"/>
    </source>
</evidence>
<dbReference type="GO" id="GO:0003677">
    <property type="term" value="F:DNA binding"/>
    <property type="evidence" value="ECO:0007669"/>
    <property type="project" value="UniProtKB-KW"/>
</dbReference>
<proteinExistence type="predicted"/>
<evidence type="ECO:0000259" key="6">
    <source>
        <dbReference type="PROSITE" id="PS50863"/>
    </source>
</evidence>
<organism evidence="7 8">
    <name type="scientific">Platanthera zijinensis</name>
    <dbReference type="NCBI Taxonomy" id="2320716"/>
    <lineage>
        <taxon>Eukaryota</taxon>
        <taxon>Viridiplantae</taxon>
        <taxon>Streptophyta</taxon>
        <taxon>Embryophyta</taxon>
        <taxon>Tracheophyta</taxon>
        <taxon>Spermatophyta</taxon>
        <taxon>Magnoliopsida</taxon>
        <taxon>Liliopsida</taxon>
        <taxon>Asparagales</taxon>
        <taxon>Orchidaceae</taxon>
        <taxon>Orchidoideae</taxon>
        <taxon>Orchideae</taxon>
        <taxon>Orchidinae</taxon>
        <taxon>Platanthera</taxon>
    </lineage>
</organism>
<dbReference type="Gene3D" id="2.40.330.10">
    <property type="entry name" value="DNA-binding pseudobarrel domain"/>
    <property type="match status" value="2"/>
</dbReference>
<dbReference type="GO" id="GO:0005634">
    <property type="term" value="C:nucleus"/>
    <property type="evidence" value="ECO:0007669"/>
    <property type="project" value="UniProtKB-SubCell"/>
</dbReference>
<gene>
    <name evidence="7" type="ORF">KSP39_PZI002340</name>
</gene>
<reference evidence="7 8" key="1">
    <citation type="journal article" date="2022" name="Nat. Plants">
        <title>Genomes of leafy and leafless Platanthera orchids illuminate the evolution of mycoheterotrophy.</title>
        <authorList>
            <person name="Li M.H."/>
            <person name="Liu K.W."/>
            <person name="Li Z."/>
            <person name="Lu H.C."/>
            <person name="Ye Q.L."/>
            <person name="Zhang D."/>
            <person name="Wang J.Y."/>
            <person name="Li Y.F."/>
            <person name="Zhong Z.M."/>
            <person name="Liu X."/>
            <person name="Yu X."/>
            <person name="Liu D.K."/>
            <person name="Tu X.D."/>
            <person name="Liu B."/>
            <person name="Hao Y."/>
            <person name="Liao X.Y."/>
            <person name="Jiang Y.T."/>
            <person name="Sun W.H."/>
            <person name="Chen J."/>
            <person name="Chen Y.Q."/>
            <person name="Ai Y."/>
            <person name="Zhai J.W."/>
            <person name="Wu S.S."/>
            <person name="Zhou Z."/>
            <person name="Hsiao Y.Y."/>
            <person name="Wu W.L."/>
            <person name="Chen Y.Y."/>
            <person name="Lin Y.F."/>
            <person name="Hsu J.L."/>
            <person name="Li C.Y."/>
            <person name="Wang Z.W."/>
            <person name="Zhao X."/>
            <person name="Zhong W.Y."/>
            <person name="Ma X.K."/>
            <person name="Ma L."/>
            <person name="Huang J."/>
            <person name="Chen G.Z."/>
            <person name="Huang M.Z."/>
            <person name="Huang L."/>
            <person name="Peng D.H."/>
            <person name="Luo Y.B."/>
            <person name="Zou S.Q."/>
            <person name="Chen S.P."/>
            <person name="Lan S."/>
            <person name="Tsai W.C."/>
            <person name="Van de Peer Y."/>
            <person name="Liu Z.J."/>
        </authorList>
    </citation>
    <scope>NUCLEOTIDE SEQUENCE [LARGE SCALE GENOMIC DNA]</scope>
    <source>
        <strain evidence="7">Lor287</strain>
    </source>
</reference>
<dbReference type="Pfam" id="PF02362">
    <property type="entry name" value="B3"/>
    <property type="match status" value="1"/>
</dbReference>
<feature type="domain" description="TF-B3" evidence="6">
    <location>
        <begin position="134"/>
        <end position="230"/>
    </location>
</feature>
<comment type="caution">
    <text evidence="7">The sequence shown here is derived from an EMBL/GenBank/DDBJ whole genome shotgun (WGS) entry which is preliminary data.</text>
</comment>
<evidence type="ECO:0000256" key="2">
    <source>
        <dbReference type="ARBA" id="ARBA00023015"/>
    </source>
</evidence>
<dbReference type="AlphaFoldDB" id="A0AAP0GE72"/>
<evidence type="ECO:0000313" key="7">
    <source>
        <dbReference type="EMBL" id="KAK8954503.1"/>
    </source>
</evidence>
<dbReference type="PANTHER" id="PTHR31391">
    <property type="entry name" value="B3 DOMAIN-CONTAINING PROTEIN OS11G0197600-RELATED"/>
    <property type="match status" value="1"/>
</dbReference>
<dbReference type="Proteomes" id="UP001418222">
    <property type="component" value="Unassembled WGS sequence"/>
</dbReference>
<evidence type="ECO:0000256" key="3">
    <source>
        <dbReference type="ARBA" id="ARBA00023125"/>
    </source>
</evidence>
<protein>
    <submittedName>
        <fullName evidence="7">B3 domain-containing protein</fullName>
    </submittedName>
</protein>
<sequence length="241" mass="28287">MRDRCWNCRKWEEHFYWDHFEESSFRFLKVMDGDFSQRMEFPLKFSKNFRVDLIEVVSLNAQSGQSWEIDLHKEQDRFFFKGGGRVGSSNICTQELNDLSSYSWSNVNSALVYSKRLINTLLHNFAGKRWKSSFVKLITKSNINGLSYLTIPKKFISDHIPQKPNAITICNKKKKWLLRCRGMHNCWGFVGTSLLNFFKENNLKEGDACVFNLKERNKNVVMEMHVLQAKEVVSILKNSCC</sequence>
<evidence type="ECO:0000256" key="1">
    <source>
        <dbReference type="ARBA" id="ARBA00004123"/>
    </source>
</evidence>
<keyword evidence="5" id="KW-0539">Nucleus</keyword>